<protein>
    <recommendedName>
        <fullName evidence="3">Cache domain-containing protein</fullName>
    </recommendedName>
</protein>
<keyword evidence="2" id="KW-1185">Reference proteome</keyword>
<gene>
    <name evidence="1" type="ORF">GCM10009083_25970</name>
</gene>
<organism evidence="1 2">
    <name type="scientific">Halopseudomonas pertucinogena</name>
    <dbReference type="NCBI Taxonomy" id="86175"/>
    <lineage>
        <taxon>Bacteria</taxon>
        <taxon>Pseudomonadati</taxon>
        <taxon>Pseudomonadota</taxon>
        <taxon>Gammaproteobacteria</taxon>
        <taxon>Pseudomonadales</taxon>
        <taxon>Pseudomonadaceae</taxon>
        <taxon>Halopseudomonas</taxon>
    </lineage>
</organism>
<dbReference type="Gene3D" id="3.30.450.20">
    <property type="entry name" value="PAS domain"/>
    <property type="match status" value="1"/>
</dbReference>
<evidence type="ECO:0008006" key="3">
    <source>
        <dbReference type="Google" id="ProtNLM"/>
    </source>
</evidence>
<sequence>MRLAMAWLVFLTLLGLYWMQLRGTHADHLRSAEQGTALRGDQAAHALAMQARSQLMKVEFLLEHLAHHWLDGDLRVYRDLIDVGQESIFNGALREMLVTDAEGNILFSSRRAAGGGSTGGSVAASDYFEQHARQRVPFLISAPLRNEATGEWMLQFSHAYYVNGVFSGVIVASVLPGHLLEGVANIYPERDNVVLMVLNVHGHDSKRVEELADRALYDAKAQGRNRVCVDD</sequence>
<proteinExistence type="predicted"/>
<dbReference type="Proteomes" id="UP000633263">
    <property type="component" value="Unassembled WGS sequence"/>
</dbReference>
<reference evidence="2" key="1">
    <citation type="journal article" date="2019" name="Int. J. Syst. Evol. Microbiol.">
        <title>The Global Catalogue of Microorganisms (GCM) 10K type strain sequencing project: providing services to taxonomists for standard genome sequencing and annotation.</title>
        <authorList>
            <consortium name="The Broad Institute Genomics Platform"/>
            <consortium name="The Broad Institute Genome Sequencing Center for Infectious Disease"/>
            <person name="Wu L."/>
            <person name="Ma J."/>
        </authorList>
    </citation>
    <scope>NUCLEOTIDE SEQUENCE [LARGE SCALE GENOMIC DNA]</scope>
    <source>
        <strain evidence="2">JCM 11590</strain>
    </source>
</reference>
<evidence type="ECO:0000313" key="2">
    <source>
        <dbReference type="Proteomes" id="UP000633263"/>
    </source>
</evidence>
<evidence type="ECO:0000313" key="1">
    <source>
        <dbReference type="EMBL" id="GGJ07855.1"/>
    </source>
</evidence>
<name>A0ABQ2CS51_9GAMM</name>
<accession>A0ABQ2CS51</accession>
<dbReference type="CDD" id="cd12914">
    <property type="entry name" value="PDC1_DGC_like"/>
    <property type="match status" value="1"/>
</dbReference>
<dbReference type="EMBL" id="BMNN01000007">
    <property type="protein sequence ID" value="GGJ07855.1"/>
    <property type="molecule type" value="Genomic_DNA"/>
</dbReference>
<comment type="caution">
    <text evidence="1">The sequence shown here is derived from an EMBL/GenBank/DDBJ whole genome shotgun (WGS) entry which is preliminary data.</text>
</comment>